<dbReference type="NCBIfam" id="TIGR02428">
    <property type="entry name" value="pcaJ_scoB_fam"/>
    <property type="match status" value="1"/>
</dbReference>
<dbReference type="GO" id="GO:0008410">
    <property type="term" value="F:CoA-transferase activity"/>
    <property type="evidence" value="ECO:0007669"/>
    <property type="project" value="InterPro"/>
</dbReference>
<dbReference type="SMART" id="SM00882">
    <property type="entry name" value="CoA_trans"/>
    <property type="match status" value="1"/>
</dbReference>
<dbReference type="InterPro" id="IPR012791">
    <property type="entry name" value="3-oxoacid_CoA-transf_B"/>
</dbReference>
<organism evidence="3 4">
    <name type="scientific">Billgrantia gudaonensis</name>
    <dbReference type="NCBI Taxonomy" id="376427"/>
    <lineage>
        <taxon>Bacteria</taxon>
        <taxon>Pseudomonadati</taxon>
        <taxon>Pseudomonadota</taxon>
        <taxon>Gammaproteobacteria</taxon>
        <taxon>Oceanospirillales</taxon>
        <taxon>Halomonadaceae</taxon>
        <taxon>Billgrantia</taxon>
    </lineage>
</organism>
<keyword evidence="4" id="KW-1185">Reference proteome</keyword>
<dbReference type="Proteomes" id="UP000198525">
    <property type="component" value="Unassembled WGS sequence"/>
</dbReference>
<gene>
    <name evidence="3" type="ORF">SAMN04487954_101198</name>
</gene>
<dbReference type="SUPFAM" id="SSF100950">
    <property type="entry name" value="NagB/RpiA/CoA transferase-like"/>
    <property type="match status" value="1"/>
</dbReference>
<proteinExistence type="inferred from homology"/>
<dbReference type="InterPro" id="IPR037171">
    <property type="entry name" value="NagB/RpiA_transferase-like"/>
</dbReference>
<name>A0A1G8N275_9GAMM</name>
<dbReference type="EMBL" id="FNES01000001">
    <property type="protein sequence ID" value="SDI74157.1"/>
    <property type="molecule type" value="Genomic_DNA"/>
</dbReference>
<dbReference type="OrthoDB" id="9778604at2"/>
<dbReference type="RefSeq" id="WP_089682171.1">
    <property type="nucleotide sequence ID" value="NZ_FNES01000001.1"/>
</dbReference>
<accession>A0A1G8N275</accession>
<dbReference type="PANTHER" id="PTHR13707">
    <property type="entry name" value="KETOACID-COENZYME A TRANSFERASE"/>
    <property type="match status" value="1"/>
</dbReference>
<dbReference type="PANTHER" id="PTHR13707:SF60">
    <property type="entry name" value="ACETATE COA-TRANSFERASE SUBUNIT ALPHA"/>
    <property type="match status" value="1"/>
</dbReference>
<evidence type="ECO:0000256" key="1">
    <source>
        <dbReference type="ARBA" id="ARBA00007047"/>
    </source>
</evidence>
<dbReference type="Pfam" id="PF01144">
    <property type="entry name" value="CoA_trans"/>
    <property type="match status" value="1"/>
</dbReference>
<dbReference type="STRING" id="376427.SAMN04487954_101198"/>
<reference evidence="3 4" key="1">
    <citation type="submission" date="2016-10" db="EMBL/GenBank/DDBJ databases">
        <authorList>
            <person name="de Groot N.N."/>
        </authorList>
    </citation>
    <scope>NUCLEOTIDE SEQUENCE [LARGE SCALE GENOMIC DNA]</scope>
    <source>
        <strain evidence="3 4">CGMCC 1.6133</strain>
    </source>
</reference>
<dbReference type="AlphaFoldDB" id="A0A1G8N275"/>
<sequence>MSADQTRILARAAREVLPGQIVNLGIGLPTRLFHYLPAEMEVLVHSENGVLGCRPRAEGEAPDYDMIDSGGTYIATRPGASVFDSATSFAMIRRSRVDLTFMGAFEVDAEGNLANWKIPGQFSPGIGGAMELAQKVRRLVILCSHNDKHGNPKVLEHCRLPLTAPRCVSRIITDKAVMDVTPQGLAVVDIAEGLSVAELREATEAELNIDERQLGRF</sequence>
<comment type="similarity">
    <text evidence="1">Belongs to the 3-oxoacid CoA-transferase subunit B family.</text>
</comment>
<evidence type="ECO:0000313" key="3">
    <source>
        <dbReference type="EMBL" id="SDI74157.1"/>
    </source>
</evidence>
<evidence type="ECO:0000313" key="4">
    <source>
        <dbReference type="Proteomes" id="UP000198525"/>
    </source>
</evidence>
<dbReference type="Gene3D" id="3.40.1080.10">
    <property type="entry name" value="Glutaconate Coenzyme A-transferase"/>
    <property type="match status" value="1"/>
</dbReference>
<keyword evidence="2 3" id="KW-0808">Transferase</keyword>
<dbReference type="InterPro" id="IPR004165">
    <property type="entry name" value="CoA_trans_fam_I"/>
</dbReference>
<protein>
    <submittedName>
        <fullName evidence="3">3-oxoacid CoA-transferase subunit B</fullName>
    </submittedName>
</protein>
<evidence type="ECO:0000256" key="2">
    <source>
        <dbReference type="ARBA" id="ARBA00022679"/>
    </source>
</evidence>